<gene>
    <name evidence="3" type="ORF">FVP60_12770</name>
</gene>
<keyword evidence="2" id="KW-1133">Transmembrane helix</keyword>
<proteinExistence type="predicted"/>
<evidence type="ECO:0000313" key="4">
    <source>
        <dbReference type="Proteomes" id="UP000321196"/>
    </source>
</evidence>
<keyword evidence="2" id="KW-0472">Membrane</keyword>
<keyword evidence="2" id="KW-0812">Transmembrane</keyword>
<sequence>MDLFGGLPLPLALATLALIDSLSVGTLLLPAFLLLSPGRVKAGRIVVYLATIATFYLVVGLLFLWGLVNVADVAGDFLASPAGTITRLVLGAALLATSFLIPAKKPVPHYRAESPSTETSSAKPTAQEPERAEPQPSGRVTLWRERLLAPGTNVAAVMAIALAAGLVEVATMLPYIAAMTALTDAGTSAPVKVAALAGYCLVMILPALLLLILRVVAAPLVQGPLERIAAWMQRSGAETTAWIIGIIGFLIFRAAAVELGLFQAIGQIFGRT</sequence>
<dbReference type="AlphaFoldDB" id="A0A5C8HLX5"/>
<accession>A0A5C8HLX5</accession>
<feature type="transmembrane region" description="Helical" evidence="2">
    <location>
        <begin position="45"/>
        <end position="65"/>
    </location>
</feature>
<evidence type="ECO:0000256" key="2">
    <source>
        <dbReference type="SAM" id="Phobius"/>
    </source>
</evidence>
<name>A0A5C8HLX5_9MICO</name>
<reference evidence="3 4" key="1">
    <citation type="submission" date="2019-08" db="EMBL/GenBank/DDBJ databases">
        <authorList>
            <person name="Dong K."/>
        </authorList>
    </citation>
    <scope>NUCLEOTIDE SEQUENCE [LARGE SCALE GENOMIC DNA]</scope>
    <source>
        <strain evidence="3 4">M4-8</strain>
    </source>
</reference>
<feature type="region of interest" description="Disordered" evidence="1">
    <location>
        <begin position="109"/>
        <end position="138"/>
    </location>
</feature>
<evidence type="ECO:0008006" key="5">
    <source>
        <dbReference type="Google" id="ProtNLM"/>
    </source>
</evidence>
<comment type="caution">
    <text evidence="3">The sequence shown here is derived from an EMBL/GenBank/DDBJ whole genome shotgun (WGS) entry which is preliminary data.</text>
</comment>
<dbReference type="OrthoDB" id="7062264at2"/>
<dbReference type="EMBL" id="VRSW01000006">
    <property type="protein sequence ID" value="TXK02743.1"/>
    <property type="molecule type" value="Genomic_DNA"/>
</dbReference>
<feature type="transmembrane region" description="Helical" evidence="2">
    <location>
        <begin position="154"/>
        <end position="176"/>
    </location>
</feature>
<keyword evidence="4" id="KW-1185">Reference proteome</keyword>
<protein>
    <recommendedName>
        <fullName evidence="5">GAP family protein</fullName>
    </recommendedName>
</protein>
<dbReference type="Pfam" id="PF11139">
    <property type="entry name" value="SfLAP"/>
    <property type="match status" value="1"/>
</dbReference>
<organism evidence="3 4">
    <name type="scientific">Microbacterium mitrae</name>
    <dbReference type="NCBI Taxonomy" id="664640"/>
    <lineage>
        <taxon>Bacteria</taxon>
        <taxon>Bacillati</taxon>
        <taxon>Actinomycetota</taxon>
        <taxon>Actinomycetes</taxon>
        <taxon>Micrococcales</taxon>
        <taxon>Microbacteriaceae</taxon>
        <taxon>Microbacterium</taxon>
    </lineage>
</organism>
<feature type="transmembrane region" description="Helical" evidence="2">
    <location>
        <begin position="196"/>
        <end position="221"/>
    </location>
</feature>
<dbReference type="RefSeq" id="WP_147826677.1">
    <property type="nucleotide sequence ID" value="NZ_BAAARG010000005.1"/>
</dbReference>
<feature type="transmembrane region" description="Helical" evidence="2">
    <location>
        <begin position="242"/>
        <end position="265"/>
    </location>
</feature>
<evidence type="ECO:0000313" key="3">
    <source>
        <dbReference type="EMBL" id="TXK02743.1"/>
    </source>
</evidence>
<feature type="transmembrane region" description="Helical" evidence="2">
    <location>
        <begin position="85"/>
        <end position="103"/>
    </location>
</feature>
<dbReference type="InterPro" id="IPR021315">
    <property type="entry name" value="Gap/Sap"/>
</dbReference>
<dbReference type="Proteomes" id="UP000321196">
    <property type="component" value="Unassembled WGS sequence"/>
</dbReference>
<evidence type="ECO:0000256" key="1">
    <source>
        <dbReference type="SAM" id="MobiDB-lite"/>
    </source>
</evidence>
<feature type="compositionally biased region" description="Polar residues" evidence="1">
    <location>
        <begin position="114"/>
        <end position="124"/>
    </location>
</feature>
<feature type="transmembrane region" description="Helical" evidence="2">
    <location>
        <begin position="12"/>
        <end position="33"/>
    </location>
</feature>